<accession>A0ABS5IUP0</accession>
<dbReference type="Pfam" id="PF00583">
    <property type="entry name" value="Acetyltransf_1"/>
    <property type="match status" value="1"/>
</dbReference>
<dbReference type="PROSITE" id="PS51186">
    <property type="entry name" value="GNAT"/>
    <property type="match status" value="1"/>
</dbReference>
<sequence>MQIINGTPADIGIIFSLYDAGTLLQKKVAQKHWLGFDRALIEKEIQEKRLWKIVAGNQIVCVFSIAFEDPYIWQEKDKDPSIYIHRIATHPDFRGNGYVKKIVEWARTYAAGNGKEFIRMDTGSGNDRLNSYYVSCGFTYLGIVATEDTPELPAHYKGGTSSLFEIAL</sequence>
<name>A0ABS5IUP0_9BACT</name>
<dbReference type="InterPro" id="IPR016181">
    <property type="entry name" value="Acyl_CoA_acyltransferase"/>
</dbReference>
<evidence type="ECO:0000313" key="2">
    <source>
        <dbReference type="EMBL" id="MBS0026481.1"/>
    </source>
</evidence>
<reference evidence="2 3" key="1">
    <citation type="submission" date="2021-04" db="EMBL/GenBank/DDBJ databases">
        <title>Chitinophaga sp. nov., isolated from the rhizosphere soil.</title>
        <authorList>
            <person name="He S."/>
        </authorList>
    </citation>
    <scope>NUCLEOTIDE SEQUENCE [LARGE SCALE GENOMIC DNA]</scope>
    <source>
        <strain evidence="2 3">2R12</strain>
    </source>
</reference>
<organism evidence="2 3">
    <name type="scientific">Chitinophaga hostae</name>
    <dbReference type="NCBI Taxonomy" id="2831022"/>
    <lineage>
        <taxon>Bacteria</taxon>
        <taxon>Pseudomonadati</taxon>
        <taxon>Bacteroidota</taxon>
        <taxon>Chitinophagia</taxon>
        <taxon>Chitinophagales</taxon>
        <taxon>Chitinophagaceae</taxon>
        <taxon>Chitinophaga</taxon>
    </lineage>
</organism>
<dbReference type="SUPFAM" id="SSF55729">
    <property type="entry name" value="Acyl-CoA N-acyltransferases (Nat)"/>
    <property type="match status" value="1"/>
</dbReference>
<evidence type="ECO:0000259" key="1">
    <source>
        <dbReference type="PROSITE" id="PS51186"/>
    </source>
</evidence>
<dbReference type="Gene3D" id="3.40.630.30">
    <property type="match status" value="1"/>
</dbReference>
<dbReference type="EMBL" id="JAGTXB010000001">
    <property type="protein sequence ID" value="MBS0026481.1"/>
    <property type="molecule type" value="Genomic_DNA"/>
</dbReference>
<dbReference type="InterPro" id="IPR000182">
    <property type="entry name" value="GNAT_dom"/>
</dbReference>
<comment type="caution">
    <text evidence="2">The sequence shown here is derived from an EMBL/GenBank/DDBJ whole genome shotgun (WGS) entry which is preliminary data.</text>
</comment>
<proteinExistence type="predicted"/>
<dbReference type="RefSeq" id="WP_211971586.1">
    <property type="nucleotide sequence ID" value="NZ_CBFHAM010000015.1"/>
</dbReference>
<gene>
    <name evidence="2" type="ORF">KE626_04065</name>
</gene>
<protein>
    <submittedName>
        <fullName evidence="2">GNAT family N-acetyltransferase</fullName>
    </submittedName>
</protein>
<dbReference type="CDD" id="cd04301">
    <property type="entry name" value="NAT_SF"/>
    <property type="match status" value="1"/>
</dbReference>
<keyword evidence="3" id="KW-1185">Reference proteome</keyword>
<evidence type="ECO:0000313" key="3">
    <source>
        <dbReference type="Proteomes" id="UP000676386"/>
    </source>
</evidence>
<dbReference type="Proteomes" id="UP000676386">
    <property type="component" value="Unassembled WGS sequence"/>
</dbReference>
<feature type="domain" description="N-acetyltransferase" evidence="1">
    <location>
        <begin position="1"/>
        <end position="159"/>
    </location>
</feature>